<sequence>MTKMNRRQRRLMAAMTRQGKTADDLIRAAVPKQGPVEPNGLPGKIHHARGLRYPAKLLKTREVKA</sequence>
<dbReference type="RefSeq" id="WP_263387684.1">
    <property type="nucleotide sequence ID" value="NZ_JAOVQN010000005.1"/>
</dbReference>
<dbReference type="Proteomes" id="UP001321014">
    <property type="component" value="Unassembled WGS sequence"/>
</dbReference>
<organism evidence="1 2">
    <name type="scientific">Ruegeria marisflavi</name>
    <dbReference type="NCBI Taxonomy" id="2984152"/>
    <lineage>
        <taxon>Bacteria</taxon>
        <taxon>Pseudomonadati</taxon>
        <taxon>Pseudomonadota</taxon>
        <taxon>Alphaproteobacteria</taxon>
        <taxon>Rhodobacterales</taxon>
        <taxon>Roseobacteraceae</taxon>
        <taxon>Ruegeria</taxon>
    </lineage>
</organism>
<comment type="caution">
    <text evidence="1">The sequence shown here is derived from an EMBL/GenBank/DDBJ whole genome shotgun (WGS) entry which is preliminary data.</text>
</comment>
<keyword evidence="2" id="KW-1185">Reference proteome</keyword>
<evidence type="ECO:0000313" key="2">
    <source>
        <dbReference type="Proteomes" id="UP001321014"/>
    </source>
</evidence>
<reference evidence="1 2" key="1">
    <citation type="submission" date="2022-10" db="EMBL/GenBank/DDBJ databases">
        <title>Ruegeria sp. nov., isolated from ocean surface water.</title>
        <authorList>
            <person name="He W."/>
            <person name="Wang L."/>
            <person name="Zhang D.-F."/>
        </authorList>
    </citation>
    <scope>NUCLEOTIDE SEQUENCE [LARGE SCALE GENOMIC DNA]</scope>
    <source>
        <strain evidence="1 2">WL0004</strain>
    </source>
</reference>
<accession>A0ABT2WU66</accession>
<proteinExistence type="predicted"/>
<evidence type="ECO:0000313" key="1">
    <source>
        <dbReference type="EMBL" id="MCU9837568.1"/>
    </source>
</evidence>
<dbReference type="EMBL" id="JAOVQN010000005">
    <property type="protein sequence ID" value="MCU9837568.1"/>
    <property type="molecule type" value="Genomic_DNA"/>
</dbReference>
<protein>
    <submittedName>
        <fullName evidence="1">Uncharacterized protein</fullName>
    </submittedName>
</protein>
<gene>
    <name evidence="1" type="ORF">OEZ49_07295</name>
</gene>
<name>A0ABT2WU66_9RHOB</name>